<keyword evidence="3" id="KW-1185">Reference proteome</keyword>
<dbReference type="Proteomes" id="UP000003240">
    <property type="component" value="Unassembled WGS sequence"/>
</dbReference>
<keyword evidence="1" id="KW-0812">Transmembrane</keyword>
<dbReference type="eggNOG" id="ENOG502ZQ2S">
    <property type="taxonomic scope" value="Bacteria"/>
</dbReference>
<gene>
    <name evidence="2" type="ORF">ALO_11859</name>
</gene>
<evidence type="ECO:0000256" key="1">
    <source>
        <dbReference type="SAM" id="Phobius"/>
    </source>
</evidence>
<reference evidence="2 3" key="1">
    <citation type="journal article" date="2011" name="EMBO J.">
        <title>Structural diversity of bacterial flagellar motors.</title>
        <authorList>
            <person name="Chen S."/>
            <person name="Beeby M."/>
            <person name="Murphy G.E."/>
            <person name="Leadbetter J.R."/>
            <person name="Hendrixson D.R."/>
            <person name="Briegel A."/>
            <person name="Li Z."/>
            <person name="Shi J."/>
            <person name="Tocheva E.I."/>
            <person name="Muller A."/>
            <person name="Dobro M.J."/>
            <person name="Jensen G.J."/>
        </authorList>
    </citation>
    <scope>NUCLEOTIDE SEQUENCE [LARGE SCALE GENOMIC DNA]</scope>
    <source>
        <strain evidence="2 3">DSM 6540</strain>
    </source>
</reference>
<organism evidence="2 3">
    <name type="scientific">Acetonema longum DSM 6540</name>
    <dbReference type="NCBI Taxonomy" id="1009370"/>
    <lineage>
        <taxon>Bacteria</taxon>
        <taxon>Bacillati</taxon>
        <taxon>Bacillota</taxon>
        <taxon>Negativicutes</taxon>
        <taxon>Acetonemataceae</taxon>
        <taxon>Acetonema</taxon>
    </lineage>
</organism>
<proteinExistence type="predicted"/>
<keyword evidence="1" id="KW-1133">Transmembrane helix</keyword>
<protein>
    <submittedName>
        <fullName evidence="2">Uncharacterized protein</fullName>
    </submittedName>
</protein>
<feature type="transmembrane region" description="Helical" evidence="1">
    <location>
        <begin position="7"/>
        <end position="29"/>
    </location>
</feature>
<sequence>MVRSRRWIWILFFGIAASIVGFFLLYPYFNPAPQSKPEPLPEKPYEYYIIHDEATGEILMYVTTVQVNVGDELITEKNEKYVVVEVVENKAYARFSQKEDVKKYLDQPNR</sequence>
<dbReference type="EMBL" id="AFGF01000101">
    <property type="protein sequence ID" value="EGO63694.1"/>
    <property type="molecule type" value="Genomic_DNA"/>
</dbReference>
<dbReference type="RefSeq" id="WP_004095862.1">
    <property type="nucleotide sequence ID" value="NZ_AFGF01000101.1"/>
</dbReference>
<keyword evidence="1" id="KW-0472">Membrane</keyword>
<accession>F7NJW2</accession>
<dbReference type="AlphaFoldDB" id="F7NJW2"/>
<name>F7NJW2_9FIRM</name>
<evidence type="ECO:0000313" key="3">
    <source>
        <dbReference type="Proteomes" id="UP000003240"/>
    </source>
</evidence>
<comment type="caution">
    <text evidence="2">The sequence shown here is derived from an EMBL/GenBank/DDBJ whole genome shotgun (WGS) entry which is preliminary data.</text>
</comment>
<evidence type="ECO:0000313" key="2">
    <source>
        <dbReference type="EMBL" id="EGO63694.1"/>
    </source>
</evidence>